<dbReference type="SUPFAM" id="SSF52540">
    <property type="entry name" value="P-loop containing nucleoside triphosphate hydrolases"/>
    <property type="match status" value="1"/>
</dbReference>
<name>A0A368T2Y7_9ACTN</name>
<organism evidence="2 3">
    <name type="scientific">Marinitenerispora sediminis</name>
    <dbReference type="NCBI Taxonomy" id="1931232"/>
    <lineage>
        <taxon>Bacteria</taxon>
        <taxon>Bacillati</taxon>
        <taxon>Actinomycetota</taxon>
        <taxon>Actinomycetes</taxon>
        <taxon>Streptosporangiales</taxon>
        <taxon>Nocardiopsidaceae</taxon>
        <taxon>Marinitenerispora</taxon>
    </lineage>
</organism>
<evidence type="ECO:0000256" key="1">
    <source>
        <dbReference type="SAM" id="MobiDB-lite"/>
    </source>
</evidence>
<feature type="compositionally biased region" description="Low complexity" evidence="1">
    <location>
        <begin position="69"/>
        <end position="78"/>
    </location>
</feature>
<dbReference type="Proteomes" id="UP000253318">
    <property type="component" value="Unassembled WGS sequence"/>
</dbReference>
<dbReference type="RefSeq" id="WP_114433318.1">
    <property type="nucleotide sequence ID" value="NZ_QEIN01000134.1"/>
</dbReference>
<accession>A0A368T2Y7</accession>
<proteinExistence type="predicted"/>
<evidence type="ECO:0000313" key="2">
    <source>
        <dbReference type="EMBL" id="RCV56191.1"/>
    </source>
</evidence>
<dbReference type="InterPro" id="IPR027417">
    <property type="entry name" value="P-loop_NTPase"/>
</dbReference>
<evidence type="ECO:0000313" key="3">
    <source>
        <dbReference type="Proteomes" id="UP000253318"/>
    </source>
</evidence>
<keyword evidence="3" id="KW-1185">Reference proteome</keyword>
<comment type="caution">
    <text evidence="2">The sequence shown here is derived from an EMBL/GenBank/DDBJ whole genome shotgun (WGS) entry which is preliminary data.</text>
</comment>
<evidence type="ECO:0008006" key="4">
    <source>
        <dbReference type="Google" id="ProtNLM"/>
    </source>
</evidence>
<protein>
    <recommendedName>
        <fullName evidence="4">Chromosome partitioning protein</fullName>
    </recommendedName>
</protein>
<dbReference type="Gene3D" id="3.40.50.300">
    <property type="entry name" value="P-loop containing nucleotide triphosphate hydrolases"/>
    <property type="match status" value="1"/>
</dbReference>
<dbReference type="AlphaFoldDB" id="A0A368T2Y7"/>
<sequence length="250" mass="25599">MPRTVALFSLGGAPGVTTVALALAGTWPEEAGAVLLEADAAGGDVATWHRLPPSPGLTDLAAAARRRPAGPATATGPGEHAQGLPGGLSVCVAPVTADRAGGAVRLLADASPMLATGPGPAVVTDLGRLTPRSPTAHLARHADTALLLTRDDTAQLRRVKESVPAFTDSFTELGLVVVGGGESPKEIAETVGLPVWARIPTDERAAAFLRGERHLARPNRRPLFRAVGALAQRLVERPAPVPPETAEVVA</sequence>
<dbReference type="OrthoDB" id="5243870at2"/>
<feature type="region of interest" description="Disordered" evidence="1">
    <location>
        <begin position="64"/>
        <end position="84"/>
    </location>
</feature>
<dbReference type="EMBL" id="QEIN01000134">
    <property type="protein sequence ID" value="RCV56191.1"/>
    <property type="molecule type" value="Genomic_DNA"/>
</dbReference>
<reference evidence="2 3" key="1">
    <citation type="submission" date="2018-04" db="EMBL/GenBank/DDBJ databases">
        <title>Novel actinobacteria from marine sediment.</title>
        <authorList>
            <person name="Ng Z.Y."/>
            <person name="Tan G.Y.A."/>
        </authorList>
    </citation>
    <scope>NUCLEOTIDE SEQUENCE [LARGE SCALE GENOMIC DNA]</scope>
    <source>
        <strain evidence="2 3">TPS81</strain>
    </source>
</reference>
<gene>
    <name evidence="2" type="ORF">DEF24_17005</name>
</gene>